<organism evidence="1 2">
    <name type="scientific">Paramarasmius palmivorus</name>
    <dbReference type="NCBI Taxonomy" id="297713"/>
    <lineage>
        <taxon>Eukaryota</taxon>
        <taxon>Fungi</taxon>
        <taxon>Dikarya</taxon>
        <taxon>Basidiomycota</taxon>
        <taxon>Agaricomycotina</taxon>
        <taxon>Agaricomycetes</taxon>
        <taxon>Agaricomycetidae</taxon>
        <taxon>Agaricales</taxon>
        <taxon>Marasmiineae</taxon>
        <taxon>Marasmiaceae</taxon>
        <taxon>Paramarasmius</taxon>
    </lineage>
</organism>
<accession>A0AAW0DES9</accession>
<dbReference type="Proteomes" id="UP001383192">
    <property type="component" value="Unassembled WGS sequence"/>
</dbReference>
<protein>
    <submittedName>
        <fullName evidence="1">Uncharacterized protein</fullName>
    </submittedName>
</protein>
<evidence type="ECO:0000313" key="1">
    <source>
        <dbReference type="EMBL" id="KAK7051111.1"/>
    </source>
</evidence>
<dbReference type="EMBL" id="JAYKXP010000014">
    <property type="protein sequence ID" value="KAK7051111.1"/>
    <property type="molecule type" value="Genomic_DNA"/>
</dbReference>
<reference evidence="1 2" key="1">
    <citation type="submission" date="2024-01" db="EMBL/GenBank/DDBJ databases">
        <title>A draft genome for a cacao thread blight-causing isolate of Paramarasmius palmivorus.</title>
        <authorList>
            <person name="Baruah I.K."/>
            <person name="Bukari Y."/>
            <person name="Amoako-Attah I."/>
            <person name="Meinhardt L.W."/>
            <person name="Bailey B.A."/>
            <person name="Cohen S.P."/>
        </authorList>
    </citation>
    <scope>NUCLEOTIDE SEQUENCE [LARGE SCALE GENOMIC DNA]</scope>
    <source>
        <strain evidence="1 2">GH-12</strain>
    </source>
</reference>
<evidence type="ECO:0000313" key="2">
    <source>
        <dbReference type="Proteomes" id="UP001383192"/>
    </source>
</evidence>
<comment type="caution">
    <text evidence="1">The sequence shown here is derived from an EMBL/GenBank/DDBJ whole genome shotgun (WGS) entry which is preliminary data.</text>
</comment>
<gene>
    <name evidence="1" type="ORF">VNI00_005223</name>
</gene>
<dbReference type="AlphaFoldDB" id="A0AAW0DES9"/>
<sequence length="527" mass="58664">MAPFGDTGSGSLFDLRNDLSIHRLRLLSTGAFFDESQQKALMNLIRDHFVFVRGFYRQHNRNQSRLNALNRCFNGGSIVGKNTASSDGVYRPSYLTQQESIKSANCDIFDILESVDTSYVVRLPHSGCGIVDAIAKPLSTELFCSTHLDAQKVSGPSNRPWFRCSTEWHLVASSNVSYDAGIAPSGLNAEFYLVRGAVLLFLCDTEGSAVSTDLDCSSGKERCIPEFNTVRGLLLLEGDRLIVRPGTTCFIVTLESSVLCATYFYSATNLDCSFRTHLHTFFRPELLGRSVSPDCFQSWYAILLFWHGVYADNIDEYLTGRLGYTESLHVPDVTDIAGLFQVFSLLAMVSLGKTLHGSRYGGSLSGDAVELHRLSMEVSEGILRALDRTLVLCGESGEVLACVDDLWESFIVAQCLVMLRTCVGASHPDRNYEQVTSYLRQDLRRSESRMEAIGSMWKGGTYVFGENLDFSVTVSDCLTMDWVSRLSLSVPDSGRLLLRRKLASEGASTNWSATREIRAKKRRREDR</sequence>
<name>A0AAW0DES9_9AGAR</name>
<proteinExistence type="predicted"/>
<keyword evidence="2" id="KW-1185">Reference proteome</keyword>